<name>A0ABN8K718_9HYPH</name>
<sequence>MEDAAMLKPAWHITVPGLVLVVAPCSEASAAYVGDRFFPSTLATGHARVRLPLHLQQAHYQGLVGVFHGDLARN</sequence>
<evidence type="ECO:0000313" key="1">
    <source>
        <dbReference type="EMBL" id="CAH2406079.1"/>
    </source>
</evidence>
<dbReference type="Proteomes" id="UP001153050">
    <property type="component" value="Unassembled WGS sequence"/>
</dbReference>
<gene>
    <name evidence="1" type="ORF">MES5069_510021</name>
</gene>
<proteinExistence type="predicted"/>
<organism evidence="1 2">
    <name type="scientific">Mesorhizobium escarrei</name>
    <dbReference type="NCBI Taxonomy" id="666018"/>
    <lineage>
        <taxon>Bacteria</taxon>
        <taxon>Pseudomonadati</taxon>
        <taxon>Pseudomonadota</taxon>
        <taxon>Alphaproteobacteria</taxon>
        <taxon>Hyphomicrobiales</taxon>
        <taxon>Phyllobacteriaceae</taxon>
        <taxon>Mesorhizobium</taxon>
    </lineage>
</organism>
<accession>A0ABN8K718</accession>
<protein>
    <submittedName>
        <fullName evidence="1">Uncharacterized protein</fullName>
    </submittedName>
</protein>
<evidence type="ECO:0000313" key="2">
    <source>
        <dbReference type="Proteomes" id="UP001153050"/>
    </source>
</evidence>
<reference evidence="1 2" key="1">
    <citation type="submission" date="2022-03" db="EMBL/GenBank/DDBJ databases">
        <authorList>
            <person name="Brunel B."/>
        </authorList>
    </citation>
    <scope>NUCLEOTIDE SEQUENCE [LARGE SCALE GENOMIC DNA]</scope>
    <source>
        <strain evidence="1">STM5069sample</strain>
    </source>
</reference>
<keyword evidence="2" id="KW-1185">Reference proteome</keyword>
<dbReference type="EMBL" id="CAKXZT010000148">
    <property type="protein sequence ID" value="CAH2406079.1"/>
    <property type="molecule type" value="Genomic_DNA"/>
</dbReference>
<comment type="caution">
    <text evidence="1">The sequence shown here is derived from an EMBL/GenBank/DDBJ whole genome shotgun (WGS) entry which is preliminary data.</text>
</comment>